<proteinExistence type="predicted"/>
<accession>A0ABT3QA00</accession>
<keyword evidence="2" id="KW-1185">Reference proteome</keyword>
<evidence type="ECO:0000313" key="1">
    <source>
        <dbReference type="EMBL" id="MCX2562103.1"/>
    </source>
</evidence>
<organism evidence="1 2">
    <name type="scientific">Acetobacter farinalis</name>
    <dbReference type="NCBI Taxonomy" id="1260984"/>
    <lineage>
        <taxon>Bacteria</taxon>
        <taxon>Pseudomonadati</taxon>
        <taxon>Pseudomonadota</taxon>
        <taxon>Alphaproteobacteria</taxon>
        <taxon>Acetobacterales</taxon>
        <taxon>Acetobacteraceae</taxon>
        <taxon>Acetobacter</taxon>
    </lineage>
</organism>
<sequence>MQQQAELDSITFLTVSACLRQTAARITPLLHTLYFRNPSLAALECCATLEALAQEVEQDDVQTVHERAREAARPYYSDPV</sequence>
<name>A0ABT3QA00_9PROT</name>
<comment type="caution">
    <text evidence="1">The sequence shown here is derived from an EMBL/GenBank/DDBJ whole genome shotgun (WGS) entry which is preliminary data.</text>
</comment>
<protein>
    <submittedName>
        <fullName evidence="1">Uncharacterized protein</fullName>
    </submittedName>
</protein>
<reference evidence="1 2" key="1">
    <citation type="submission" date="2022-11" db="EMBL/GenBank/DDBJ databases">
        <title>Genome sequencing of Acetobacter type strain.</title>
        <authorList>
            <person name="Heo J."/>
            <person name="Lee D."/>
            <person name="Han B.-H."/>
            <person name="Hong S.-B."/>
            <person name="Kwon S.-W."/>
        </authorList>
    </citation>
    <scope>NUCLEOTIDE SEQUENCE [LARGE SCALE GENOMIC DNA]</scope>
    <source>
        <strain evidence="1 2">KACC 21251</strain>
    </source>
</reference>
<evidence type="ECO:0000313" key="2">
    <source>
        <dbReference type="Proteomes" id="UP001526446"/>
    </source>
</evidence>
<dbReference type="RefSeq" id="WP_166123374.1">
    <property type="nucleotide sequence ID" value="NZ_JAPIUX010000022.1"/>
</dbReference>
<dbReference type="Proteomes" id="UP001526446">
    <property type="component" value="Unassembled WGS sequence"/>
</dbReference>
<dbReference type="EMBL" id="JAPIUX010000022">
    <property type="protein sequence ID" value="MCX2562103.1"/>
    <property type="molecule type" value="Genomic_DNA"/>
</dbReference>
<gene>
    <name evidence="1" type="ORF">OQ252_11955</name>
</gene>